<feature type="binding site" evidence="3">
    <location>
        <position position="50"/>
    </location>
    <ligand>
        <name>a divalent metal cation</name>
        <dbReference type="ChEBI" id="CHEBI:60240"/>
    </ligand>
</feature>
<dbReference type="EMBL" id="CP003620">
    <property type="protein sequence ID" value="AFZ13003.1"/>
    <property type="molecule type" value="Genomic_DNA"/>
</dbReference>
<dbReference type="HOGENOM" id="CLU_101283_1_1_3"/>
<evidence type="ECO:0000313" key="5">
    <source>
        <dbReference type="Proteomes" id="UP000010472"/>
    </source>
</evidence>
<organism evidence="4 5">
    <name type="scientific">Crinalium epipsammum PCC 9333</name>
    <dbReference type="NCBI Taxonomy" id="1173022"/>
    <lineage>
        <taxon>Bacteria</taxon>
        <taxon>Bacillati</taxon>
        <taxon>Cyanobacteriota</taxon>
        <taxon>Cyanophyceae</taxon>
        <taxon>Gomontiellales</taxon>
        <taxon>Gomontiellaceae</taxon>
        <taxon>Crinalium</taxon>
    </lineage>
</organism>
<dbReference type="OrthoDB" id="119432at2"/>
<dbReference type="SUPFAM" id="SSF109854">
    <property type="entry name" value="DinB/YfiT-like putative metalloenzymes"/>
    <property type="match status" value="1"/>
</dbReference>
<dbReference type="RefSeq" id="WP_015203119.1">
    <property type="nucleotide sequence ID" value="NC_019753.1"/>
</dbReference>
<accession>K9VY07</accession>
<keyword evidence="5" id="KW-1185">Reference proteome</keyword>
<dbReference type="KEGG" id="cep:Cri9333_2126"/>
<evidence type="ECO:0000256" key="1">
    <source>
        <dbReference type="ARBA" id="ARBA00008635"/>
    </source>
</evidence>
<comment type="similarity">
    <text evidence="1">Belongs to the DinB family.</text>
</comment>
<dbReference type="InterPro" id="IPR034660">
    <property type="entry name" value="DinB/YfiT-like"/>
</dbReference>
<dbReference type="PANTHER" id="PTHR37302">
    <property type="entry name" value="SLR1116 PROTEIN"/>
    <property type="match status" value="1"/>
</dbReference>
<dbReference type="eggNOG" id="COG2318">
    <property type="taxonomic scope" value="Bacteria"/>
</dbReference>
<dbReference type="GO" id="GO:0046872">
    <property type="term" value="F:metal ion binding"/>
    <property type="evidence" value="ECO:0007669"/>
    <property type="project" value="UniProtKB-KW"/>
</dbReference>
<evidence type="ECO:0000256" key="3">
    <source>
        <dbReference type="PIRSR" id="PIRSR607837-1"/>
    </source>
</evidence>
<dbReference type="Proteomes" id="UP000010472">
    <property type="component" value="Chromosome"/>
</dbReference>
<dbReference type="PANTHER" id="PTHR37302:SF1">
    <property type="entry name" value="PROTEIN DINB"/>
    <property type="match status" value="1"/>
</dbReference>
<dbReference type="Pfam" id="PF05163">
    <property type="entry name" value="DinB"/>
    <property type="match status" value="1"/>
</dbReference>
<dbReference type="Gene3D" id="1.20.120.450">
    <property type="entry name" value="dinb family like domain"/>
    <property type="match status" value="1"/>
</dbReference>
<sequence length="168" mass="19587">MNTINYFQRLSEYNQWMNEQIYTVCESLPDAIRKEDRKAFFGSIHGTLNHILLADKVWLGKFLNQQFKVQSLDQELYAEFTQLREARIDTDRQIKAWVNSLTDEQLAAPFKFTSVTQTRECVFPLWHVAVHFFNHQTHHRGQVTTLLTQCGKNPGVTDFLLVPGAELI</sequence>
<dbReference type="InterPro" id="IPR007837">
    <property type="entry name" value="DinB"/>
</dbReference>
<evidence type="ECO:0000313" key="4">
    <source>
        <dbReference type="EMBL" id="AFZ13003.1"/>
    </source>
</evidence>
<evidence type="ECO:0000256" key="2">
    <source>
        <dbReference type="ARBA" id="ARBA00022723"/>
    </source>
</evidence>
<reference evidence="4 5" key="1">
    <citation type="submission" date="2012-06" db="EMBL/GenBank/DDBJ databases">
        <title>Finished chromosome of genome of Crinalium epipsammum PCC 9333.</title>
        <authorList>
            <consortium name="US DOE Joint Genome Institute"/>
            <person name="Gugger M."/>
            <person name="Coursin T."/>
            <person name="Rippka R."/>
            <person name="Tandeau De Marsac N."/>
            <person name="Huntemann M."/>
            <person name="Wei C.-L."/>
            <person name="Han J."/>
            <person name="Detter J.C."/>
            <person name="Han C."/>
            <person name="Tapia R."/>
            <person name="Davenport K."/>
            <person name="Daligault H."/>
            <person name="Erkkila T."/>
            <person name="Gu W."/>
            <person name="Munk A.C.C."/>
            <person name="Teshima H."/>
            <person name="Xu Y."/>
            <person name="Chain P."/>
            <person name="Chen A."/>
            <person name="Krypides N."/>
            <person name="Mavromatis K."/>
            <person name="Markowitz V."/>
            <person name="Szeto E."/>
            <person name="Ivanova N."/>
            <person name="Mikhailova N."/>
            <person name="Ovchinnikova G."/>
            <person name="Pagani I."/>
            <person name="Pati A."/>
            <person name="Goodwin L."/>
            <person name="Peters L."/>
            <person name="Pitluck S."/>
            <person name="Woyke T."/>
            <person name="Kerfeld C."/>
        </authorList>
    </citation>
    <scope>NUCLEOTIDE SEQUENCE [LARGE SCALE GENOMIC DNA]</scope>
    <source>
        <strain evidence="4 5">PCC 9333</strain>
    </source>
</reference>
<proteinExistence type="inferred from homology"/>
<keyword evidence="2 3" id="KW-0479">Metal-binding</keyword>
<dbReference type="STRING" id="1173022.Cri9333_2126"/>
<protein>
    <submittedName>
        <fullName evidence="4">DinB family protein</fullName>
    </submittedName>
</protein>
<gene>
    <name evidence="4" type="ORF">Cri9333_2126</name>
</gene>
<feature type="binding site" evidence="3">
    <location>
        <position position="139"/>
    </location>
    <ligand>
        <name>a divalent metal cation</name>
        <dbReference type="ChEBI" id="CHEBI:60240"/>
    </ligand>
</feature>
<dbReference type="AlphaFoldDB" id="K9VY07"/>
<feature type="binding site" evidence="3">
    <location>
        <position position="135"/>
    </location>
    <ligand>
        <name>a divalent metal cation</name>
        <dbReference type="ChEBI" id="CHEBI:60240"/>
    </ligand>
</feature>
<dbReference type="PATRIC" id="fig|1173022.3.peg.2295"/>
<name>K9VY07_9CYAN</name>